<feature type="region of interest" description="Disordered" evidence="1">
    <location>
        <begin position="192"/>
        <end position="241"/>
    </location>
</feature>
<evidence type="ECO:0000313" key="3">
    <source>
        <dbReference type="Proteomes" id="UP001146120"/>
    </source>
</evidence>
<feature type="region of interest" description="Disordered" evidence="1">
    <location>
        <begin position="166"/>
        <end position="185"/>
    </location>
</feature>
<feature type="region of interest" description="Disordered" evidence="1">
    <location>
        <begin position="90"/>
        <end position="156"/>
    </location>
</feature>
<evidence type="ECO:0000313" key="2">
    <source>
        <dbReference type="EMBL" id="DBA01231.1"/>
    </source>
</evidence>
<accession>A0AAV2Z4L1</accession>
<gene>
    <name evidence="2" type="ORF">N0F65_010823</name>
</gene>
<sequence length="241" mass="26744">MVQIKNTAYFLDKYIATMGIEIVHKFTNFSLQEFNLMWLDFKPYIETRWDVGSLPARSVLVICCSWRSQFSRMEAHGTIYTPKLAGSWESEQAQKKKKKPPTFRGRVAGSLRGPSILPGKRGTRGHGASQRQRRCTTASASAYRGGASNKASACGGKAGARVEWKNSGWSARPPRSSGQGPDVRQNALHYPACRQSSPADGRMGFPLPMEPEQAFDGRRMGFPLSMEPEQAFDGRDPSVRP</sequence>
<dbReference type="EMBL" id="DAKRPA010000051">
    <property type="protein sequence ID" value="DBA01231.1"/>
    <property type="molecule type" value="Genomic_DNA"/>
</dbReference>
<name>A0AAV2Z4L1_9STRA</name>
<dbReference type="Proteomes" id="UP001146120">
    <property type="component" value="Unassembled WGS sequence"/>
</dbReference>
<reference evidence="2" key="1">
    <citation type="submission" date="2022-11" db="EMBL/GenBank/DDBJ databases">
        <authorList>
            <person name="Morgan W.R."/>
            <person name="Tartar A."/>
        </authorList>
    </citation>
    <scope>NUCLEOTIDE SEQUENCE</scope>
    <source>
        <strain evidence="2">ARSEF 373</strain>
    </source>
</reference>
<organism evidence="2 3">
    <name type="scientific">Lagenidium giganteum</name>
    <dbReference type="NCBI Taxonomy" id="4803"/>
    <lineage>
        <taxon>Eukaryota</taxon>
        <taxon>Sar</taxon>
        <taxon>Stramenopiles</taxon>
        <taxon>Oomycota</taxon>
        <taxon>Peronosporomycetes</taxon>
        <taxon>Pythiales</taxon>
        <taxon>Pythiaceae</taxon>
    </lineage>
</organism>
<reference evidence="2" key="2">
    <citation type="journal article" date="2023" name="Microbiol Resour">
        <title>Decontamination and Annotation of the Draft Genome Sequence of the Oomycete Lagenidium giganteum ARSEF 373.</title>
        <authorList>
            <person name="Morgan W.R."/>
            <person name="Tartar A."/>
        </authorList>
    </citation>
    <scope>NUCLEOTIDE SEQUENCE</scope>
    <source>
        <strain evidence="2">ARSEF 373</strain>
    </source>
</reference>
<evidence type="ECO:0000256" key="1">
    <source>
        <dbReference type="SAM" id="MobiDB-lite"/>
    </source>
</evidence>
<feature type="compositionally biased region" description="Basic and acidic residues" evidence="1">
    <location>
        <begin position="232"/>
        <end position="241"/>
    </location>
</feature>
<dbReference type="AlphaFoldDB" id="A0AAV2Z4L1"/>
<protein>
    <submittedName>
        <fullName evidence="2">Uncharacterized protein</fullName>
    </submittedName>
</protein>
<proteinExistence type="predicted"/>
<comment type="caution">
    <text evidence="2">The sequence shown here is derived from an EMBL/GenBank/DDBJ whole genome shotgun (WGS) entry which is preliminary data.</text>
</comment>
<keyword evidence="3" id="KW-1185">Reference proteome</keyword>